<keyword evidence="3" id="KW-1185">Reference proteome</keyword>
<feature type="transmembrane region" description="Helical" evidence="1">
    <location>
        <begin position="60"/>
        <end position="78"/>
    </location>
</feature>
<accession>A0ABS6H3E8</accession>
<dbReference type="Proteomes" id="UP000689967">
    <property type="component" value="Unassembled WGS sequence"/>
</dbReference>
<evidence type="ECO:0000313" key="2">
    <source>
        <dbReference type="EMBL" id="MBU8543200.1"/>
    </source>
</evidence>
<proteinExistence type="predicted"/>
<dbReference type="EMBL" id="JAERQM010000001">
    <property type="protein sequence ID" value="MBU8543200.1"/>
    <property type="molecule type" value="Genomic_DNA"/>
</dbReference>
<evidence type="ECO:0000256" key="1">
    <source>
        <dbReference type="SAM" id="Phobius"/>
    </source>
</evidence>
<keyword evidence="1" id="KW-0472">Membrane</keyword>
<comment type="caution">
    <text evidence="2">The sequence shown here is derived from an EMBL/GenBank/DDBJ whole genome shotgun (WGS) entry which is preliminary data.</text>
</comment>
<gene>
    <name evidence="2" type="ORF">JJQ90_05755</name>
</gene>
<evidence type="ECO:0000313" key="3">
    <source>
        <dbReference type="Proteomes" id="UP000689967"/>
    </source>
</evidence>
<keyword evidence="1" id="KW-1133">Transmembrane helix</keyword>
<dbReference type="RefSeq" id="WP_216873486.1">
    <property type="nucleotide sequence ID" value="NZ_JAERQM010000001.1"/>
</dbReference>
<organism evidence="2 3">
    <name type="scientific">Falsiroseomonas oleicola</name>
    <dbReference type="NCBI Taxonomy" id="2801474"/>
    <lineage>
        <taxon>Bacteria</taxon>
        <taxon>Pseudomonadati</taxon>
        <taxon>Pseudomonadota</taxon>
        <taxon>Alphaproteobacteria</taxon>
        <taxon>Acetobacterales</taxon>
        <taxon>Roseomonadaceae</taxon>
        <taxon>Falsiroseomonas</taxon>
    </lineage>
</organism>
<protein>
    <recommendedName>
        <fullName evidence="4">DUF3325 domain-containing protein</fullName>
    </recommendedName>
</protein>
<feature type="transmembrane region" description="Helical" evidence="1">
    <location>
        <begin position="34"/>
        <end position="53"/>
    </location>
</feature>
<sequence length="105" mass="10946">MLILAFGFLALCAALEYRARGEPALRPEPRTDRIWRGLGTLAGLLATIGPLVVMARIDVAQGAGAYLLGAVFAFAGGFTPERWWGLTSMAAGVFGLGLLVGALLA</sequence>
<keyword evidence="1" id="KW-0812">Transmembrane</keyword>
<feature type="transmembrane region" description="Helical" evidence="1">
    <location>
        <begin position="84"/>
        <end position="104"/>
    </location>
</feature>
<reference evidence="2 3" key="1">
    <citation type="submission" date="2021-01" db="EMBL/GenBank/DDBJ databases">
        <title>Roseomonas sp. nov, a bacterium isolated from an oil production mixture in Yumen Oilfield.</title>
        <authorList>
            <person name="Wu D."/>
        </authorList>
    </citation>
    <scope>NUCLEOTIDE SEQUENCE [LARGE SCALE GENOMIC DNA]</scope>
    <source>
        <strain evidence="2 3">ROY-5-3</strain>
    </source>
</reference>
<name>A0ABS6H3E8_9PROT</name>
<evidence type="ECO:0008006" key="4">
    <source>
        <dbReference type="Google" id="ProtNLM"/>
    </source>
</evidence>